<protein>
    <submittedName>
        <fullName evidence="2">Uncharacterized protein</fullName>
    </submittedName>
</protein>
<accession>A0ABY4XC33</accession>
<evidence type="ECO:0000256" key="1">
    <source>
        <dbReference type="SAM" id="SignalP"/>
    </source>
</evidence>
<evidence type="ECO:0000313" key="2">
    <source>
        <dbReference type="EMBL" id="USI74444.1"/>
    </source>
</evidence>
<dbReference type="EMBL" id="CP084930">
    <property type="protein sequence ID" value="USI74444.1"/>
    <property type="molecule type" value="Genomic_DNA"/>
</dbReference>
<dbReference type="RefSeq" id="WP_252168247.1">
    <property type="nucleotide sequence ID" value="NZ_CP084930.1"/>
</dbReference>
<feature type="chain" id="PRO_5045385983" evidence="1">
    <location>
        <begin position="22"/>
        <end position="235"/>
    </location>
</feature>
<evidence type="ECO:0000313" key="3">
    <source>
        <dbReference type="Proteomes" id="UP001056937"/>
    </source>
</evidence>
<keyword evidence="3" id="KW-1185">Reference proteome</keyword>
<sequence>MIAAAPLLALGLAAAAPADTAADRALTAREARFRFPAPARLAPALAAIGRAARCPAPPRPIAAWPAAGDPGLLAAILTQGARGGWVVVAGGCGPLLQLRLIARSDGGLDLAPFARGAGLAWPSLVAEALPMARAAAATLLPHGCPDARRTDGHIVAIDPGLAPRRHGIRATGGWREAWRLEGCGGAASIPLDFVALGRGQARVHLAYADARRLPLGGGAAGSPAADAYGPVRYGR</sequence>
<name>A0ABY4XC33_9SPHN</name>
<organism evidence="2 3">
    <name type="scientific">Sphingomonas morindae</name>
    <dbReference type="NCBI Taxonomy" id="1541170"/>
    <lineage>
        <taxon>Bacteria</taxon>
        <taxon>Pseudomonadati</taxon>
        <taxon>Pseudomonadota</taxon>
        <taxon>Alphaproteobacteria</taxon>
        <taxon>Sphingomonadales</taxon>
        <taxon>Sphingomonadaceae</taxon>
        <taxon>Sphingomonas</taxon>
    </lineage>
</organism>
<dbReference type="Proteomes" id="UP001056937">
    <property type="component" value="Chromosome 1"/>
</dbReference>
<gene>
    <name evidence="2" type="ORF">LHA26_08345</name>
</gene>
<reference evidence="2" key="1">
    <citation type="journal article" date="2022" name="Toxins">
        <title>Genomic Analysis of Sphingopyxis sp. USTB-05 for Biodegrading Cyanobacterial Hepatotoxins.</title>
        <authorList>
            <person name="Liu C."/>
            <person name="Xu Q."/>
            <person name="Zhao Z."/>
            <person name="Zhang H."/>
            <person name="Liu X."/>
            <person name="Yin C."/>
            <person name="Liu Y."/>
            <person name="Yan H."/>
        </authorList>
    </citation>
    <scope>NUCLEOTIDE SEQUENCE</scope>
    <source>
        <strain evidence="2">NBD5</strain>
    </source>
</reference>
<proteinExistence type="predicted"/>
<feature type="signal peptide" evidence="1">
    <location>
        <begin position="1"/>
        <end position="21"/>
    </location>
</feature>
<keyword evidence="1" id="KW-0732">Signal</keyword>